<name>A0AAE4MIU1_9EURY</name>
<dbReference type="NCBIfam" id="NF003258">
    <property type="entry name" value="PRK04219.1"/>
    <property type="match status" value="1"/>
</dbReference>
<evidence type="ECO:0000313" key="12">
    <source>
        <dbReference type="Proteomes" id="UP001271789"/>
    </source>
</evidence>
<dbReference type="SUPFAM" id="SSF55282">
    <property type="entry name" value="RL5-like"/>
    <property type="match status" value="1"/>
</dbReference>
<evidence type="ECO:0000256" key="8">
    <source>
        <dbReference type="RuleBase" id="RU003930"/>
    </source>
</evidence>
<reference evidence="11" key="1">
    <citation type="submission" date="2023-06" db="EMBL/GenBank/DDBJ databases">
        <title>Genome sequence of Methanosarcinaceae archaeon Ag5.</title>
        <authorList>
            <person name="Protasov E."/>
            <person name="Platt K."/>
            <person name="Poehlein A."/>
            <person name="Daniel R."/>
            <person name="Brune A."/>
        </authorList>
    </citation>
    <scope>NUCLEOTIDE SEQUENCE</scope>
    <source>
        <strain evidence="11">Ag5</strain>
    </source>
</reference>
<dbReference type="GO" id="GO:1990904">
    <property type="term" value="C:ribonucleoprotein complex"/>
    <property type="evidence" value="ECO:0007669"/>
    <property type="project" value="UniProtKB-KW"/>
</dbReference>
<keyword evidence="4 7" id="KW-0694">RNA-binding</keyword>
<proteinExistence type="inferred from homology"/>
<dbReference type="PANTHER" id="PTHR11994">
    <property type="entry name" value="60S RIBOSOMAL PROTEIN L11-RELATED"/>
    <property type="match status" value="1"/>
</dbReference>
<dbReference type="InterPro" id="IPR022804">
    <property type="entry name" value="Ribosomal_uL5_arc"/>
</dbReference>
<evidence type="ECO:0000259" key="9">
    <source>
        <dbReference type="Pfam" id="PF00281"/>
    </source>
</evidence>
<keyword evidence="5 7" id="KW-0689">Ribosomal protein</keyword>
<gene>
    <name evidence="7" type="primary">rpl5</name>
    <name evidence="11" type="ORF">MsAg5_05710</name>
</gene>
<dbReference type="GO" id="GO:0005840">
    <property type="term" value="C:ribosome"/>
    <property type="evidence" value="ECO:0007669"/>
    <property type="project" value="UniProtKB-KW"/>
</dbReference>
<keyword evidence="12" id="KW-1185">Reference proteome</keyword>
<dbReference type="HAMAP" id="MF_01333_A">
    <property type="entry name" value="Ribosomal_uL5_A"/>
    <property type="match status" value="1"/>
</dbReference>
<feature type="domain" description="Large ribosomal subunit protein uL5 C-terminal" evidence="10">
    <location>
        <begin position="63"/>
        <end position="144"/>
    </location>
</feature>
<dbReference type="Gene3D" id="3.30.1440.10">
    <property type="match status" value="1"/>
</dbReference>
<evidence type="ECO:0000256" key="6">
    <source>
        <dbReference type="ARBA" id="ARBA00023274"/>
    </source>
</evidence>
<comment type="function">
    <text evidence="7">This is 1 of the proteins that bind and probably mediate the attachment of the 5S RNA into the large ribosomal subunit, where it forms part of the central protuberance. In the 70S ribosome it contacts protein S13 of the 30S subunit (bridge B1b), connecting the 2 subunits; this bridge is implicated in subunit movement. May contact the P site tRNA; the 5S rRNA and some of its associated proteins might help stabilize positioning of ribosome-bound tRNAs.</text>
</comment>
<dbReference type="InterPro" id="IPR002132">
    <property type="entry name" value="Ribosomal_uL5"/>
</dbReference>
<evidence type="ECO:0000259" key="10">
    <source>
        <dbReference type="Pfam" id="PF00673"/>
    </source>
</evidence>
<keyword evidence="3 7" id="KW-0699">rRNA-binding</keyword>
<dbReference type="GO" id="GO:0000049">
    <property type="term" value="F:tRNA binding"/>
    <property type="evidence" value="ECO:0007669"/>
    <property type="project" value="UniProtKB-UniRule"/>
</dbReference>
<dbReference type="AlphaFoldDB" id="A0AAE4MIU1"/>
<dbReference type="GO" id="GO:0003735">
    <property type="term" value="F:structural constituent of ribosome"/>
    <property type="evidence" value="ECO:0007669"/>
    <property type="project" value="InterPro"/>
</dbReference>
<organism evidence="11 12">
    <name type="scientific">Methanolapillus africanus</name>
    <dbReference type="NCBI Taxonomy" id="3028297"/>
    <lineage>
        <taxon>Archaea</taxon>
        <taxon>Methanobacteriati</taxon>
        <taxon>Methanobacteriota</taxon>
        <taxon>Stenosarchaea group</taxon>
        <taxon>Methanomicrobia</taxon>
        <taxon>Methanosarcinales</taxon>
        <taxon>Methanosarcinaceae</taxon>
        <taxon>Methanolapillus</taxon>
    </lineage>
</organism>
<dbReference type="Pfam" id="PF00673">
    <property type="entry name" value="Ribosomal_L5_C"/>
    <property type="match status" value="1"/>
</dbReference>
<feature type="domain" description="Large ribosomal subunit protein uL5 N-terminal" evidence="9">
    <location>
        <begin position="6"/>
        <end position="59"/>
    </location>
</feature>
<dbReference type="InterPro" id="IPR031309">
    <property type="entry name" value="Ribosomal_uL5_C"/>
</dbReference>
<dbReference type="InterPro" id="IPR022803">
    <property type="entry name" value="Ribosomal_uL5_dom_sf"/>
</dbReference>
<keyword evidence="2 7" id="KW-0820">tRNA-binding</keyword>
<comment type="similarity">
    <text evidence="1 7 8">Belongs to the universal ribosomal protein uL5 family.</text>
</comment>
<evidence type="ECO:0000256" key="5">
    <source>
        <dbReference type="ARBA" id="ARBA00022980"/>
    </source>
</evidence>
<dbReference type="InterPro" id="IPR057266">
    <property type="entry name" value="Ribosomal_uL5_euk/arc-type"/>
</dbReference>
<evidence type="ECO:0000256" key="1">
    <source>
        <dbReference type="ARBA" id="ARBA00008553"/>
    </source>
</evidence>
<dbReference type="Proteomes" id="UP001271789">
    <property type="component" value="Unassembled WGS sequence"/>
</dbReference>
<dbReference type="PIRSF" id="PIRSF002161">
    <property type="entry name" value="Ribosomal_L5"/>
    <property type="match status" value="1"/>
</dbReference>
<evidence type="ECO:0000256" key="2">
    <source>
        <dbReference type="ARBA" id="ARBA00022555"/>
    </source>
</evidence>
<evidence type="ECO:0000313" key="11">
    <source>
        <dbReference type="EMBL" id="MDV0446719.1"/>
    </source>
</evidence>
<dbReference type="GO" id="GO:0006412">
    <property type="term" value="P:translation"/>
    <property type="evidence" value="ECO:0007669"/>
    <property type="project" value="UniProtKB-UniRule"/>
</dbReference>
<dbReference type="Pfam" id="PF00281">
    <property type="entry name" value="Ribosomal_L5"/>
    <property type="match status" value="1"/>
</dbReference>
<dbReference type="GO" id="GO:0019843">
    <property type="term" value="F:rRNA binding"/>
    <property type="evidence" value="ECO:0007669"/>
    <property type="project" value="UniProtKB-UniRule"/>
</dbReference>
<keyword evidence="6 7" id="KW-0687">Ribonucleoprotein</keyword>
<dbReference type="FunFam" id="3.30.1440.10:FF:000002">
    <property type="entry name" value="60S ribosomal protein L11"/>
    <property type="match status" value="1"/>
</dbReference>
<dbReference type="EMBL" id="JAWDKD010000011">
    <property type="protein sequence ID" value="MDV0446719.1"/>
    <property type="molecule type" value="Genomic_DNA"/>
</dbReference>
<comment type="subunit">
    <text evidence="7">Part of the 50S ribosomal subunit; contacts the 5S rRNA and probably tRNA. Forms a bridge to the 30S subunit in the 70S ribosome.</text>
</comment>
<accession>A0AAE4MIU1</accession>
<protein>
    <recommendedName>
        <fullName evidence="7">Large ribosomal subunit protein uL5</fullName>
    </recommendedName>
</protein>
<dbReference type="InterPro" id="IPR031310">
    <property type="entry name" value="Ribosomal_uL5_N"/>
</dbReference>
<evidence type="ECO:0000256" key="7">
    <source>
        <dbReference type="HAMAP-Rule" id="MF_01333"/>
    </source>
</evidence>
<sequence length="172" mass="18936">MSNSDNPMRTPVIEKVIVHMGVGESGQHLVDAENILAEITGQTVIRAFAKMTVPAFGIKKKEPIGCKVTLRGENAENFLTTSLKIVENTLKSSQFDQTGNVSFGIEEHTDFPGMKYDPNIGVFGMDVTVVMKRPGSRISNRRIAQRKVPASHKMNKTDAIAFLKDNYGVEVI</sequence>
<evidence type="ECO:0000256" key="3">
    <source>
        <dbReference type="ARBA" id="ARBA00022730"/>
    </source>
</evidence>
<dbReference type="RefSeq" id="WP_338099126.1">
    <property type="nucleotide sequence ID" value="NZ_JAWDKD010000011.1"/>
</dbReference>
<comment type="caution">
    <text evidence="11">The sequence shown here is derived from an EMBL/GenBank/DDBJ whole genome shotgun (WGS) entry which is preliminary data.</text>
</comment>
<evidence type="ECO:0000256" key="4">
    <source>
        <dbReference type="ARBA" id="ARBA00022884"/>
    </source>
</evidence>